<name>A0A0H1BHM7_9EURO</name>
<protein>
    <submittedName>
        <fullName evidence="2">Uncharacterized protein</fullName>
    </submittedName>
</protein>
<keyword evidence="3" id="KW-1185">Reference proteome</keyword>
<accession>A0A0H1BHM7</accession>
<dbReference type="Proteomes" id="UP000053573">
    <property type="component" value="Unassembled WGS sequence"/>
</dbReference>
<gene>
    <name evidence="2" type="ORF">EMPG_13703</name>
</gene>
<feature type="compositionally biased region" description="Basic residues" evidence="1">
    <location>
        <begin position="33"/>
        <end position="44"/>
    </location>
</feature>
<dbReference type="AlphaFoldDB" id="A0A0H1BHM7"/>
<evidence type="ECO:0000256" key="1">
    <source>
        <dbReference type="SAM" id="MobiDB-lite"/>
    </source>
</evidence>
<dbReference type="EMBL" id="LDEV01001786">
    <property type="protein sequence ID" value="KLJ11014.1"/>
    <property type="molecule type" value="Genomic_DNA"/>
</dbReference>
<evidence type="ECO:0000313" key="3">
    <source>
        <dbReference type="Proteomes" id="UP000053573"/>
    </source>
</evidence>
<sequence>MGISRLRLSASLRVMFRSGVRSKRSTPIDPAPRRKTLSRRQTLQHHHQTVEAVAVEVLTFADVLEVTVVVGGVVVEPAHT</sequence>
<organism evidence="2 3">
    <name type="scientific">Blastomyces silverae</name>
    <dbReference type="NCBI Taxonomy" id="2060906"/>
    <lineage>
        <taxon>Eukaryota</taxon>
        <taxon>Fungi</taxon>
        <taxon>Dikarya</taxon>
        <taxon>Ascomycota</taxon>
        <taxon>Pezizomycotina</taxon>
        <taxon>Eurotiomycetes</taxon>
        <taxon>Eurotiomycetidae</taxon>
        <taxon>Onygenales</taxon>
        <taxon>Ajellomycetaceae</taxon>
        <taxon>Blastomyces</taxon>
    </lineage>
</organism>
<evidence type="ECO:0000313" key="2">
    <source>
        <dbReference type="EMBL" id="KLJ11014.1"/>
    </source>
</evidence>
<comment type="caution">
    <text evidence="2">The sequence shown here is derived from an EMBL/GenBank/DDBJ whole genome shotgun (WGS) entry which is preliminary data.</text>
</comment>
<feature type="region of interest" description="Disordered" evidence="1">
    <location>
        <begin position="21"/>
        <end position="44"/>
    </location>
</feature>
<proteinExistence type="predicted"/>
<reference evidence="3" key="1">
    <citation type="journal article" date="2015" name="PLoS Genet.">
        <title>The dynamic genome and transcriptome of the human fungal pathogen Blastomyces and close relative Emmonsia.</title>
        <authorList>
            <person name="Munoz J.F."/>
            <person name="Gauthier G.M."/>
            <person name="Desjardins C.A."/>
            <person name="Gallo J.E."/>
            <person name="Holder J."/>
            <person name="Sullivan T.D."/>
            <person name="Marty A.J."/>
            <person name="Carmen J.C."/>
            <person name="Chen Z."/>
            <person name="Ding L."/>
            <person name="Gujja S."/>
            <person name="Magrini V."/>
            <person name="Misas E."/>
            <person name="Mitreva M."/>
            <person name="Priest M."/>
            <person name="Saif S."/>
            <person name="Whiston E.A."/>
            <person name="Young S."/>
            <person name="Zeng Q."/>
            <person name="Goldman W.E."/>
            <person name="Mardis E.R."/>
            <person name="Taylor J.W."/>
            <person name="McEwen J.G."/>
            <person name="Clay O.K."/>
            <person name="Klein B.S."/>
            <person name="Cuomo C.A."/>
        </authorList>
    </citation>
    <scope>NUCLEOTIDE SEQUENCE [LARGE SCALE GENOMIC DNA]</scope>
    <source>
        <strain evidence="3">UAMH 139</strain>
    </source>
</reference>